<evidence type="ECO:0000313" key="1">
    <source>
        <dbReference type="EMBL" id="VYT61310.1"/>
    </source>
</evidence>
<organism evidence="1">
    <name type="scientific">Clostridium tertium</name>
    <dbReference type="NCBI Taxonomy" id="1559"/>
    <lineage>
        <taxon>Bacteria</taxon>
        <taxon>Bacillati</taxon>
        <taxon>Bacillota</taxon>
        <taxon>Clostridia</taxon>
        <taxon>Eubacteriales</taxon>
        <taxon>Clostridiaceae</taxon>
        <taxon>Clostridium</taxon>
    </lineage>
</organism>
<dbReference type="SUPFAM" id="SSF46689">
    <property type="entry name" value="Homeodomain-like"/>
    <property type="match status" value="1"/>
</dbReference>
<accession>A0A6N2Y690</accession>
<reference evidence="1" key="1">
    <citation type="submission" date="2019-11" db="EMBL/GenBank/DDBJ databases">
        <authorList>
            <person name="Feng L."/>
        </authorList>
    </citation>
    <scope>NUCLEOTIDE SEQUENCE</scope>
    <source>
        <strain evidence="1">CTertiumLFYP3</strain>
    </source>
</reference>
<sequence>MSTRFIRKFTEEERVAIVCEALECGSNALVASKYNINPQQLSNWKGNYRRYHQTIKPKDCKEKEVIQDYKKAYLKAIEENKEKDLEIAILRDLLKKKK</sequence>
<dbReference type="GO" id="GO:0004803">
    <property type="term" value="F:transposase activity"/>
    <property type="evidence" value="ECO:0007669"/>
    <property type="project" value="InterPro"/>
</dbReference>
<dbReference type="AlphaFoldDB" id="A0A6N2Y690"/>
<dbReference type="GO" id="GO:0006313">
    <property type="term" value="P:DNA transposition"/>
    <property type="evidence" value="ECO:0007669"/>
    <property type="project" value="InterPro"/>
</dbReference>
<gene>
    <name evidence="1" type="ORF">CTLFYP3_00230</name>
</gene>
<dbReference type="InterPro" id="IPR009057">
    <property type="entry name" value="Homeodomain-like_sf"/>
</dbReference>
<dbReference type="GO" id="GO:0003677">
    <property type="term" value="F:DNA binding"/>
    <property type="evidence" value="ECO:0007669"/>
    <property type="project" value="InterPro"/>
</dbReference>
<protein>
    <submittedName>
        <fullName evidence="1">Transposase</fullName>
    </submittedName>
</protein>
<dbReference type="EMBL" id="CACRTO010000003">
    <property type="protein sequence ID" value="VYT61310.1"/>
    <property type="molecule type" value="Genomic_DNA"/>
</dbReference>
<dbReference type="RefSeq" id="WP_156624214.1">
    <property type="nucleotide sequence ID" value="NZ_CACRTO010000003.1"/>
</dbReference>
<proteinExistence type="predicted"/>
<name>A0A6N2Y690_9CLOT</name>
<dbReference type="InterPro" id="IPR002514">
    <property type="entry name" value="Transposase_8"/>
</dbReference>
<dbReference type="Pfam" id="PF01527">
    <property type="entry name" value="HTH_Tnp_1"/>
    <property type="match status" value="1"/>
</dbReference>